<dbReference type="Gene3D" id="2.40.30.170">
    <property type="match status" value="1"/>
</dbReference>
<dbReference type="SUPFAM" id="SSF111369">
    <property type="entry name" value="HlyD-like secretion proteins"/>
    <property type="match status" value="1"/>
</dbReference>
<dbReference type="InterPro" id="IPR058647">
    <property type="entry name" value="BSH_CzcB-like"/>
</dbReference>
<dbReference type="EMBL" id="JAVUPU010000002">
    <property type="protein sequence ID" value="MDT9598113.1"/>
    <property type="molecule type" value="Genomic_DNA"/>
</dbReference>
<dbReference type="NCBIfam" id="TIGR01730">
    <property type="entry name" value="RND_mfp"/>
    <property type="match status" value="1"/>
</dbReference>
<dbReference type="InterPro" id="IPR058637">
    <property type="entry name" value="YknX-like_C"/>
</dbReference>
<evidence type="ECO:0000313" key="8">
    <source>
        <dbReference type="Proteomes" id="UP001259572"/>
    </source>
</evidence>
<evidence type="ECO:0000313" key="7">
    <source>
        <dbReference type="EMBL" id="MDT9598113.1"/>
    </source>
</evidence>
<name>A0ABU3Q3X4_9SPHN</name>
<keyword evidence="3" id="KW-1133">Transmembrane helix</keyword>
<dbReference type="Gene3D" id="1.10.287.470">
    <property type="entry name" value="Helix hairpin bin"/>
    <property type="match status" value="1"/>
</dbReference>
<reference evidence="7 8" key="1">
    <citation type="submission" date="2023-05" db="EMBL/GenBank/DDBJ databases">
        <authorList>
            <person name="Guo Y."/>
        </authorList>
    </citation>
    <scope>NUCLEOTIDE SEQUENCE [LARGE SCALE GENOMIC DNA]</scope>
    <source>
        <strain evidence="7 8">GR2756</strain>
    </source>
</reference>
<dbReference type="Proteomes" id="UP001259572">
    <property type="component" value="Unassembled WGS sequence"/>
</dbReference>
<keyword evidence="8" id="KW-1185">Reference proteome</keyword>
<dbReference type="Pfam" id="PF25954">
    <property type="entry name" value="Beta-barrel_RND_2"/>
    <property type="match status" value="1"/>
</dbReference>
<comment type="similarity">
    <text evidence="1">Belongs to the membrane fusion protein (MFP) (TC 8.A.1) family.</text>
</comment>
<feature type="coiled-coil region" evidence="2">
    <location>
        <begin position="137"/>
        <end position="164"/>
    </location>
</feature>
<comment type="caution">
    <text evidence="7">The sequence shown here is derived from an EMBL/GenBank/DDBJ whole genome shotgun (WGS) entry which is preliminary data.</text>
</comment>
<proteinExistence type="inferred from homology"/>
<dbReference type="Gene3D" id="2.40.50.100">
    <property type="match status" value="1"/>
</dbReference>
<gene>
    <name evidence="7" type="ORF">RQX22_04000</name>
</gene>
<dbReference type="Gene3D" id="2.40.420.20">
    <property type="match status" value="1"/>
</dbReference>
<evidence type="ECO:0000259" key="4">
    <source>
        <dbReference type="Pfam" id="PF25954"/>
    </source>
</evidence>
<accession>A0ABU3Q3X4</accession>
<feature type="domain" description="CusB-like beta-barrel" evidence="4">
    <location>
        <begin position="247"/>
        <end position="315"/>
    </location>
</feature>
<sequence>MNLESATWRRSAIETEVLDEETLARRRRRRTIIIGVVVALIAIGIAFFMLTGPAEEVPAPAGQGAASLPAVTVVVPGKQQVSRSISATGTLAARRDMPVGVAGEGGMIARVLVEPGQWVDNGQTLAVIERSVQSQEVQQLAANVEVARADARLAQQELDRAQALVGRGFISKADVERRIATRDAANARVRVAQAQLGAARARVGRLDIRAPAAGLVLDRNVEAGQVVGAGSGALFRIAQGGQMELLARLAESDLEQVKVGMTASVTPVGSSKSFTGQIWQVSPVIDPQSRQGEARIALSYDSALRPGGFASATINVGTIDAPLLPQSAVQSDDRGNYVYIIDGNNAVVRRDVKVGEVSDQGVAIASGLSGNERVVQSAGAFLSPGQKVRPVRAASR</sequence>
<keyword evidence="3" id="KW-0812">Transmembrane</keyword>
<evidence type="ECO:0000256" key="2">
    <source>
        <dbReference type="SAM" id="Coils"/>
    </source>
</evidence>
<protein>
    <submittedName>
        <fullName evidence="7">Efflux RND transporter periplasmic adaptor subunit</fullName>
    </submittedName>
</protein>
<organism evidence="7 8">
    <name type="scientific">Sphingosinicella rhizophila</name>
    <dbReference type="NCBI Taxonomy" id="3050082"/>
    <lineage>
        <taxon>Bacteria</taxon>
        <taxon>Pseudomonadati</taxon>
        <taxon>Pseudomonadota</taxon>
        <taxon>Alphaproteobacteria</taxon>
        <taxon>Sphingomonadales</taxon>
        <taxon>Sphingosinicellaceae</taxon>
        <taxon>Sphingosinicella</taxon>
    </lineage>
</organism>
<dbReference type="Pfam" id="PF25989">
    <property type="entry name" value="YknX_C"/>
    <property type="match status" value="1"/>
</dbReference>
<dbReference type="InterPro" id="IPR006143">
    <property type="entry name" value="RND_pump_MFP"/>
</dbReference>
<evidence type="ECO:0000256" key="3">
    <source>
        <dbReference type="SAM" id="Phobius"/>
    </source>
</evidence>
<dbReference type="PANTHER" id="PTHR30469:SF15">
    <property type="entry name" value="HLYD FAMILY OF SECRETION PROTEINS"/>
    <property type="match status" value="1"/>
</dbReference>
<evidence type="ECO:0000259" key="6">
    <source>
        <dbReference type="Pfam" id="PF25989"/>
    </source>
</evidence>
<dbReference type="Pfam" id="PF25973">
    <property type="entry name" value="BSH_CzcB"/>
    <property type="match status" value="1"/>
</dbReference>
<feature type="domain" description="CzcB-like barrel-sandwich hybrid" evidence="5">
    <location>
        <begin position="105"/>
        <end position="238"/>
    </location>
</feature>
<keyword evidence="3" id="KW-0472">Membrane</keyword>
<dbReference type="PANTHER" id="PTHR30469">
    <property type="entry name" value="MULTIDRUG RESISTANCE PROTEIN MDTA"/>
    <property type="match status" value="1"/>
</dbReference>
<evidence type="ECO:0000259" key="5">
    <source>
        <dbReference type="Pfam" id="PF25973"/>
    </source>
</evidence>
<feature type="transmembrane region" description="Helical" evidence="3">
    <location>
        <begin position="32"/>
        <end position="50"/>
    </location>
</feature>
<feature type="domain" description="YknX-like C-terminal permuted SH3-like" evidence="6">
    <location>
        <begin position="324"/>
        <end position="389"/>
    </location>
</feature>
<dbReference type="RefSeq" id="WP_315723874.1">
    <property type="nucleotide sequence ID" value="NZ_JAVUPU010000002.1"/>
</dbReference>
<keyword evidence="2" id="KW-0175">Coiled coil</keyword>
<evidence type="ECO:0000256" key="1">
    <source>
        <dbReference type="ARBA" id="ARBA00009477"/>
    </source>
</evidence>
<dbReference type="InterPro" id="IPR058792">
    <property type="entry name" value="Beta-barrel_RND_2"/>
</dbReference>